<name>A0A1A2VJL8_MYCSC</name>
<dbReference type="AlphaFoldDB" id="A0A1A2VJL8"/>
<evidence type="ECO:0000313" key="2">
    <source>
        <dbReference type="EMBL" id="OBI01025.1"/>
    </source>
</evidence>
<dbReference type="EMBL" id="LZJY01000240">
    <property type="protein sequence ID" value="OBI01025.1"/>
    <property type="molecule type" value="Genomic_DNA"/>
</dbReference>
<evidence type="ECO:0000313" key="3">
    <source>
        <dbReference type="Proteomes" id="UP000092207"/>
    </source>
</evidence>
<accession>A0A1A2VJL8</accession>
<evidence type="ECO:0000256" key="1">
    <source>
        <dbReference type="SAM" id="Phobius"/>
    </source>
</evidence>
<dbReference type="Proteomes" id="UP000092207">
    <property type="component" value="Unassembled WGS sequence"/>
</dbReference>
<keyword evidence="1" id="KW-1133">Transmembrane helix</keyword>
<sequence>MAALATGSPLQFGVAAALFGAGWIAADFIERTVGRGHASFARQHAVTAVRHAPTYRPSRVVYAGRCEHFTLRATSKLAA</sequence>
<protein>
    <submittedName>
        <fullName evidence="2">Uncharacterized protein</fullName>
    </submittedName>
</protein>
<organism evidence="2 3">
    <name type="scientific">Mycobacterium scrofulaceum</name>
    <dbReference type="NCBI Taxonomy" id="1783"/>
    <lineage>
        <taxon>Bacteria</taxon>
        <taxon>Bacillati</taxon>
        <taxon>Actinomycetota</taxon>
        <taxon>Actinomycetes</taxon>
        <taxon>Mycobacteriales</taxon>
        <taxon>Mycobacteriaceae</taxon>
        <taxon>Mycobacterium</taxon>
    </lineage>
</organism>
<keyword evidence="1" id="KW-0812">Transmembrane</keyword>
<comment type="caution">
    <text evidence="2">The sequence shown here is derived from an EMBL/GenBank/DDBJ whole genome shotgun (WGS) entry which is preliminary data.</text>
</comment>
<gene>
    <name evidence="2" type="ORF">A5679_19245</name>
</gene>
<proteinExistence type="predicted"/>
<reference evidence="2 3" key="1">
    <citation type="submission" date="2016-06" db="EMBL/GenBank/DDBJ databases">
        <authorList>
            <person name="Kjaerup R.B."/>
            <person name="Dalgaard T.S."/>
            <person name="Juul-Madsen H.R."/>
        </authorList>
    </citation>
    <scope>NUCLEOTIDE SEQUENCE [LARGE SCALE GENOMIC DNA]</scope>
    <source>
        <strain evidence="2 3">E2838</strain>
    </source>
</reference>
<keyword evidence="1" id="KW-0472">Membrane</keyword>
<feature type="transmembrane region" description="Helical" evidence="1">
    <location>
        <begin position="12"/>
        <end position="29"/>
    </location>
</feature>